<dbReference type="AlphaFoldDB" id="A0A1G9SWX7"/>
<dbReference type="EMBL" id="FNHQ01000006">
    <property type="protein sequence ID" value="SDM39958.1"/>
    <property type="molecule type" value="Genomic_DNA"/>
</dbReference>
<organism evidence="1 2">
    <name type="scientific">Megasphaera paucivorans</name>
    <dbReference type="NCBI Taxonomy" id="349095"/>
    <lineage>
        <taxon>Bacteria</taxon>
        <taxon>Bacillati</taxon>
        <taxon>Bacillota</taxon>
        <taxon>Negativicutes</taxon>
        <taxon>Veillonellales</taxon>
        <taxon>Veillonellaceae</taxon>
        <taxon>Megasphaera</taxon>
    </lineage>
</organism>
<dbReference type="Proteomes" id="UP000199309">
    <property type="component" value="Unassembled WGS sequence"/>
</dbReference>
<keyword evidence="2" id="KW-1185">Reference proteome</keyword>
<reference evidence="1 2" key="1">
    <citation type="submission" date="2016-10" db="EMBL/GenBank/DDBJ databases">
        <authorList>
            <person name="de Groot N.N."/>
        </authorList>
    </citation>
    <scope>NUCLEOTIDE SEQUENCE [LARGE SCALE GENOMIC DNA]</scope>
    <source>
        <strain evidence="1 2">DSM 16981</strain>
    </source>
</reference>
<proteinExistence type="predicted"/>
<name>A0A1G9SWX7_9FIRM</name>
<gene>
    <name evidence="1" type="ORF">SAMN05660299_00804</name>
</gene>
<evidence type="ECO:0000313" key="2">
    <source>
        <dbReference type="Proteomes" id="UP000199309"/>
    </source>
</evidence>
<evidence type="ECO:0000313" key="1">
    <source>
        <dbReference type="EMBL" id="SDM39958.1"/>
    </source>
</evidence>
<sequence>MLNKEPDYKTQASILMATMEKVDKNEKISIDEYETSHRLLDALSTIKPEKAAEIHKRITALEKAYLASKITTAPPMHTGQ</sequence>
<accession>A0A1G9SWX7</accession>
<dbReference type="RefSeq" id="WP_091648364.1">
    <property type="nucleotide sequence ID" value="NZ_FNHQ01000006.1"/>
</dbReference>
<protein>
    <submittedName>
        <fullName evidence="1">Uncharacterized protein</fullName>
    </submittedName>
</protein>